<gene>
    <name evidence="2" type="ORF">ABUE31_21095</name>
</gene>
<name>A0ABV3R5Z6_9HYPH</name>
<accession>A0ABV3R5Z6</accession>
<dbReference type="EMBL" id="JBFOCI010000008">
    <property type="protein sequence ID" value="MEW9808495.1"/>
    <property type="molecule type" value="Genomic_DNA"/>
</dbReference>
<feature type="compositionally biased region" description="Low complexity" evidence="1">
    <location>
        <begin position="13"/>
        <end position="28"/>
    </location>
</feature>
<evidence type="ECO:0000313" key="3">
    <source>
        <dbReference type="Proteomes" id="UP001556196"/>
    </source>
</evidence>
<comment type="caution">
    <text evidence="2">The sequence shown here is derived from an EMBL/GenBank/DDBJ whole genome shotgun (WGS) entry which is preliminary data.</text>
</comment>
<organism evidence="2 3">
    <name type="scientific">Mesorhizobium marinum</name>
    <dbReference type="NCBI Taxonomy" id="3228790"/>
    <lineage>
        <taxon>Bacteria</taxon>
        <taxon>Pseudomonadati</taxon>
        <taxon>Pseudomonadota</taxon>
        <taxon>Alphaproteobacteria</taxon>
        <taxon>Hyphomicrobiales</taxon>
        <taxon>Phyllobacteriaceae</taxon>
        <taxon>Mesorhizobium</taxon>
    </lineage>
</organism>
<sequence length="206" mass="22861">MAIFVAACQTDSQTTSATSSPRAESSSSKPVKLGAKQPNKAGRYFIEFRSRYAYTYGHSYVVFGTLDARGRMVKPEVAGLAPKSDDPSVYMAGHVLPVESTTGWTDGDLEPEYMSAYWRVMLTEPEYRKVVANIRKLQASSPVWHASIYNCNAFVGDIARSMGYKTPFHWLVPQEYITKLRKMNGGPNAIGWTRPDSDAPSSSKTR</sequence>
<dbReference type="Proteomes" id="UP001556196">
    <property type="component" value="Unassembled WGS sequence"/>
</dbReference>
<feature type="region of interest" description="Disordered" evidence="1">
    <location>
        <begin position="13"/>
        <end position="35"/>
    </location>
</feature>
<evidence type="ECO:0000313" key="2">
    <source>
        <dbReference type="EMBL" id="MEW9808495.1"/>
    </source>
</evidence>
<evidence type="ECO:0000256" key="1">
    <source>
        <dbReference type="SAM" id="MobiDB-lite"/>
    </source>
</evidence>
<proteinExistence type="predicted"/>
<protein>
    <recommendedName>
        <fullName evidence="4">Lipoprotein</fullName>
    </recommendedName>
</protein>
<keyword evidence="3" id="KW-1185">Reference proteome</keyword>
<reference evidence="2 3" key="1">
    <citation type="submission" date="2024-06" db="EMBL/GenBank/DDBJ databases">
        <authorList>
            <person name="Tuo L."/>
        </authorList>
    </citation>
    <scope>NUCLEOTIDE SEQUENCE [LARGE SCALE GENOMIC DNA]</scope>
    <source>
        <strain evidence="2 3">ZMM04-5</strain>
    </source>
</reference>
<evidence type="ECO:0008006" key="4">
    <source>
        <dbReference type="Google" id="ProtNLM"/>
    </source>
</evidence>